<name>X1TS20_9ZZZZ</name>
<proteinExistence type="predicted"/>
<reference evidence="1" key="1">
    <citation type="journal article" date="2014" name="Front. Microbiol.">
        <title>High frequency of phylogenetically diverse reductive dehalogenase-homologous genes in deep subseafloor sedimentary metagenomes.</title>
        <authorList>
            <person name="Kawai M."/>
            <person name="Futagami T."/>
            <person name="Toyoda A."/>
            <person name="Takaki Y."/>
            <person name="Nishi S."/>
            <person name="Hori S."/>
            <person name="Arai W."/>
            <person name="Tsubouchi T."/>
            <person name="Morono Y."/>
            <person name="Uchiyama I."/>
            <person name="Ito T."/>
            <person name="Fujiyama A."/>
            <person name="Inagaki F."/>
            <person name="Takami H."/>
        </authorList>
    </citation>
    <scope>NUCLEOTIDE SEQUENCE</scope>
    <source>
        <strain evidence="1">Expedition CK06-06</strain>
    </source>
</reference>
<gene>
    <name evidence="1" type="ORF">S12H4_17049</name>
</gene>
<organism evidence="1">
    <name type="scientific">marine sediment metagenome</name>
    <dbReference type="NCBI Taxonomy" id="412755"/>
    <lineage>
        <taxon>unclassified sequences</taxon>
        <taxon>metagenomes</taxon>
        <taxon>ecological metagenomes</taxon>
    </lineage>
</organism>
<sequence length="47" mass="5060">MITPKIGFIVYGVHKDGLNDPMGMPFIDDGLILNAKTALQQAGMDLV</sequence>
<accession>X1TS20</accession>
<evidence type="ECO:0000313" key="1">
    <source>
        <dbReference type="EMBL" id="GAI82834.1"/>
    </source>
</evidence>
<dbReference type="AlphaFoldDB" id="X1TS20"/>
<protein>
    <submittedName>
        <fullName evidence="1">Uncharacterized protein</fullName>
    </submittedName>
</protein>
<dbReference type="EMBL" id="BARW01008296">
    <property type="protein sequence ID" value="GAI82834.1"/>
    <property type="molecule type" value="Genomic_DNA"/>
</dbReference>
<comment type="caution">
    <text evidence="1">The sequence shown here is derived from an EMBL/GenBank/DDBJ whole genome shotgun (WGS) entry which is preliminary data.</text>
</comment>
<feature type="non-terminal residue" evidence="1">
    <location>
        <position position="47"/>
    </location>
</feature>